<dbReference type="AlphaFoldDB" id="W2K9L9"/>
<gene>
    <name evidence="1" type="ORF">L917_17910</name>
</gene>
<dbReference type="EMBL" id="KI682436">
    <property type="protein sequence ID" value="ETL81843.1"/>
    <property type="molecule type" value="Genomic_DNA"/>
</dbReference>
<accession>W2K9L9</accession>
<sequence length="200" mass="22412">MTDPNFVISRKLLQRVFSALFELAKQRDSPNDYELVDGGPDDDVAAAYVVSEVRYFDLGVQLDYNSVIKIIRRLHDLSLHPQVRLDAVSTPSFGTIVGETRSKQPAKRCGGKCGTEARREEGGKLKEDDFDTIERVAKATPPMQWSPSKMLKSKLVESVKILPVKLEPAVSTADKILNTHQLIEHVEARTATLQFQMVYP</sequence>
<dbReference type="Proteomes" id="UP000054423">
    <property type="component" value="Unassembled WGS sequence"/>
</dbReference>
<organism evidence="1">
    <name type="scientific">Phytophthora nicotianae</name>
    <name type="common">Potato buckeye rot agent</name>
    <name type="synonym">Phytophthora parasitica</name>
    <dbReference type="NCBI Taxonomy" id="4792"/>
    <lineage>
        <taxon>Eukaryota</taxon>
        <taxon>Sar</taxon>
        <taxon>Stramenopiles</taxon>
        <taxon>Oomycota</taxon>
        <taxon>Peronosporomycetes</taxon>
        <taxon>Peronosporales</taxon>
        <taxon>Peronosporaceae</taxon>
        <taxon>Phytophthora</taxon>
    </lineage>
</organism>
<proteinExistence type="predicted"/>
<evidence type="ECO:0000313" key="1">
    <source>
        <dbReference type="EMBL" id="ETL81843.1"/>
    </source>
</evidence>
<reference evidence="1" key="1">
    <citation type="submission" date="2013-11" db="EMBL/GenBank/DDBJ databases">
        <title>The Genome Sequence of Phytophthora parasitica CHvinca01.</title>
        <authorList>
            <consortium name="The Broad Institute Genomics Platform"/>
            <person name="Russ C."/>
            <person name="Tyler B."/>
            <person name="Panabieres F."/>
            <person name="Shan W."/>
            <person name="Tripathy S."/>
            <person name="Grunwald N."/>
            <person name="Machado M."/>
            <person name="Johnson C.S."/>
            <person name="Arredondo F."/>
            <person name="Hong C."/>
            <person name="Coffey M."/>
            <person name="Young S.K."/>
            <person name="Zeng Q."/>
            <person name="Gargeya S."/>
            <person name="Fitzgerald M."/>
            <person name="Abouelleil A."/>
            <person name="Alvarado L."/>
            <person name="Chapman S.B."/>
            <person name="Gainer-Dewar J."/>
            <person name="Goldberg J."/>
            <person name="Griggs A."/>
            <person name="Gujja S."/>
            <person name="Hansen M."/>
            <person name="Howarth C."/>
            <person name="Imamovic A."/>
            <person name="Ireland A."/>
            <person name="Larimer J."/>
            <person name="McCowan C."/>
            <person name="Murphy C."/>
            <person name="Pearson M."/>
            <person name="Poon T.W."/>
            <person name="Priest M."/>
            <person name="Roberts A."/>
            <person name="Saif S."/>
            <person name="Shea T."/>
            <person name="Sykes S."/>
            <person name="Wortman J."/>
            <person name="Nusbaum C."/>
            <person name="Birren B."/>
        </authorList>
    </citation>
    <scope>NUCLEOTIDE SEQUENCE [LARGE SCALE GENOMIC DNA]</scope>
    <source>
        <strain evidence="1">CHvinca01</strain>
    </source>
</reference>
<dbReference type="OrthoDB" id="95446at2759"/>
<protein>
    <submittedName>
        <fullName evidence="1">Uncharacterized protein</fullName>
    </submittedName>
</protein>
<name>W2K9L9_PHYNI</name>